<dbReference type="PANTHER" id="PTHR43157:SF31">
    <property type="entry name" value="PHOSPHATIDYLINOSITOL-GLYCAN BIOSYNTHESIS CLASS F PROTEIN"/>
    <property type="match status" value="1"/>
</dbReference>
<sequence length="291" mass="32689">MSTLLKTIDKNVVRLTMNILITGTTSGIGWETAIELAKRNCNLFLANRSKEKTDELIRQITKIAPQVKVIYLPIELDDLQSVKDAATQFLTLNEPLDILINNAGLLGKKGLTKDGYEVAFGTNHLGHFLLTQLLRPALLKSQTPRILNLASNAHRSAEFYGWDDLRTPTKSEEGYPEYGFSKVCNMLHVQEIAQREEYQGVTTYSVHPGVILTEIWRHTSPPATLVATTPFLKDANEGCQNTLFCAFTKDNFPNGSFIVSKKPSDVSEMVKDKHLQKELWEFSMKAVQAYL</sequence>
<evidence type="ECO:0000313" key="3">
    <source>
        <dbReference type="Proteomes" id="UP000192708"/>
    </source>
</evidence>
<keyword evidence="3" id="KW-1185">Reference proteome</keyword>
<dbReference type="Proteomes" id="UP000192708">
    <property type="component" value="Unassembled WGS sequence"/>
</dbReference>
<dbReference type="SUPFAM" id="SSF51735">
    <property type="entry name" value="NAD(P)-binding Rossmann-fold domains"/>
    <property type="match status" value="1"/>
</dbReference>
<reference evidence="2 3" key="1">
    <citation type="submission" date="2017-04" db="EMBL/GenBank/DDBJ databases">
        <authorList>
            <person name="Afonso C.L."/>
            <person name="Miller P.J."/>
            <person name="Scott M.A."/>
            <person name="Spackman E."/>
            <person name="Goraichik I."/>
            <person name="Dimitrov K.M."/>
            <person name="Suarez D.L."/>
            <person name="Swayne D.E."/>
        </authorList>
    </citation>
    <scope>NUCLEOTIDE SEQUENCE [LARGE SCALE GENOMIC DNA]</scope>
    <source>
        <strain evidence="2 3">VK13</strain>
    </source>
</reference>
<evidence type="ECO:0000256" key="1">
    <source>
        <dbReference type="ARBA" id="ARBA00023002"/>
    </source>
</evidence>
<dbReference type="InterPro" id="IPR002347">
    <property type="entry name" value="SDR_fam"/>
</dbReference>
<dbReference type="PANTHER" id="PTHR43157">
    <property type="entry name" value="PHOSPHATIDYLINOSITOL-GLYCAN BIOSYNTHESIS CLASS F PROTEIN-RELATED"/>
    <property type="match status" value="1"/>
</dbReference>
<gene>
    <name evidence="2" type="ORF">SAMN06296008_11446</name>
</gene>
<dbReference type="EMBL" id="FWXJ01000014">
    <property type="protein sequence ID" value="SMC74310.1"/>
    <property type="molecule type" value="Genomic_DNA"/>
</dbReference>
<dbReference type="GO" id="GO:0016491">
    <property type="term" value="F:oxidoreductase activity"/>
    <property type="evidence" value="ECO:0007669"/>
    <property type="project" value="UniProtKB-KW"/>
</dbReference>
<accession>A0A1W2BN13</accession>
<dbReference type="PRINTS" id="PR00081">
    <property type="entry name" value="GDHRDH"/>
</dbReference>
<organism evidence="2 3">
    <name type="scientific">Polynucleobacter kasalickyi</name>
    <dbReference type="NCBI Taxonomy" id="1938817"/>
    <lineage>
        <taxon>Bacteria</taxon>
        <taxon>Pseudomonadati</taxon>
        <taxon>Pseudomonadota</taxon>
        <taxon>Betaproteobacteria</taxon>
        <taxon>Burkholderiales</taxon>
        <taxon>Burkholderiaceae</taxon>
        <taxon>Polynucleobacter</taxon>
    </lineage>
</organism>
<dbReference type="Gene3D" id="3.40.50.720">
    <property type="entry name" value="NAD(P)-binding Rossmann-like Domain"/>
    <property type="match status" value="1"/>
</dbReference>
<dbReference type="Pfam" id="PF00106">
    <property type="entry name" value="adh_short"/>
    <property type="match status" value="1"/>
</dbReference>
<name>A0A1W2BN13_9BURK</name>
<evidence type="ECO:0000313" key="2">
    <source>
        <dbReference type="EMBL" id="SMC74310.1"/>
    </source>
</evidence>
<proteinExistence type="predicted"/>
<protein>
    <submittedName>
        <fullName evidence="2">NAD(P)-dependent dehydrogenase, short-chain alcohol dehydrogenase family</fullName>
    </submittedName>
</protein>
<dbReference type="AlphaFoldDB" id="A0A1W2BN13"/>
<keyword evidence="1" id="KW-0560">Oxidoreductase</keyword>
<dbReference type="STRING" id="1938817.SAMN06296008_11446"/>
<dbReference type="InterPro" id="IPR036291">
    <property type="entry name" value="NAD(P)-bd_dom_sf"/>
</dbReference>